<evidence type="ECO:0000256" key="3">
    <source>
        <dbReference type="ARBA" id="ARBA00022737"/>
    </source>
</evidence>
<feature type="domain" description="C2H2-type" evidence="9">
    <location>
        <begin position="393"/>
        <end position="420"/>
    </location>
</feature>
<feature type="domain" description="C2H2-type" evidence="9">
    <location>
        <begin position="501"/>
        <end position="524"/>
    </location>
</feature>
<feature type="domain" description="C2H2-type" evidence="9">
    <location>
        <begin position="764"/>
        <end position="792"/>
    </location>
</feature>
<evidence type="ECO:0000256" key="5">
    <source>
        <dbReference type="ARBA" id="ARBA00022833"/>
    </source>
</evidence>
<keyword evidence="5" id="KW-0862">Zinc</keyword>
<dbReference type="SMART" id="SM00355">
    <property type="entry name" value="ZnF_C2H2"/>
    <property type="match status" value="14"/>
</dbReference>
<organism evidence="10 11">
    <name type="scientific">Halocaridina rubra</name>
    <name type="common">Hawaiian red shrimp</name>
    <dbReference type="NCBI Taxonomy" id="373956"/>
    <lineage>
        <taxon>Eukaryota</taxon>
        <taxon>Metazoa</taxon>
        <taxon>Ecdysozoa</taxon>
        <taxon>Arthropoda</taxon>
        <taxon>Crustacea</taxon>
        <taxon>Multicrustacea</taxon>
        <taxon>Malacostraca</taxon>
        <taxon>Eumalacostraca</taxon>
        <taxon>Eucarida</taxon>
        <taxon>Decapoda</taxon>
        <taxon>Pleocyemata</taxon>
        <taxon>Caridea</taxon>
        <taxon>Atyoidea</taxon>
        <taxon>Atyidae</taxon>
        <taxon>Halocaridina</taxon>
    </lineage>
</organism>
<dbReference type="PANTHER" id="PTHR24406">
    <property type="entry name" value="TRANSCRIPTIONAL REPRESSOR CTCFL-RELATED"/>
    <property type="match status" value="1"/>
</dbReference>
<evidence type="ECO:0000256" key="2">
    <source>
        <dbReference type="ARBA" id="ARBA00022723"/>
    </source>
</evidence>
<dbReference type="InterPro" id="IPR036236">
    <property type="entry name" value="Znf_C2H2_sf"/>
</dbReference>
<keyword evidence="3" id="KW-0677">Repeat</keyword>
<evidence type="ECO:0000256" key="4">
    <source>
        <dbReference type="ARBA" id="ARBA00022771"/>
    </source>
</evidence>
<evidence type="ECO:0000313" key="11">
    <source>
        <dbReference type="Proteomes" id="UP001381693"/>
    </source>
</evidence>
<dbReference type="Pfam" id="PF00096">
    <property type="entry name" value="zf-C2H2"/>
    <property type="match status" value="5"/>
</dbReference>
<feature type="region of interest" description="Disordered" evidence="8">
    <location>
        <begin position="316"/>
        <end position="349"/>
    </location>
</feature>
<keyword evidence="11" id="KW-1185">Reference proteome</keyword>
<proteinExistence type="predicted"/>
<accession>A0AAN8WAU0</accession>
<keyword evidence="4 7" id="KW-0863">Zinc-finger</keyword>
<evidence type="ECO:0000259" key="9">
    <source>
        <dbReference type="PROSITE" id="PS50157"/>
    </source>
</evidence>
<feature type="region of interest" description="Disordered" evidence="8">
    <location>
        <begin position="444"/>
        <end position="475"/>
    </location>
</feature>
<keyword evidence="6" id="KW-0539">Nucleus</keyword>
<dbReference type="GO" id="GO:0005634">
    <property type="term" value="C:nucleus"/>
    <property type="evidence" value="ECO:0007669"/>
    <property type="project" value="UniProtKB-SubCell"/>
</dbReference>
<sequence>MESVQIGIESICIICGEVFSSPYNYHKHNISQHSPEQLSRAILKLQHIQLPLSDPPFAYEDLDDDEEERRKLELDMADVLDLPLRYDLMGEEVIELGPTENADNLQVKSRLVKNPNDAKQQSRQIIEVLENQPPPCYLDPAVEDPNANIVKFNRDLVMALDSSQPLSCSKQNKKHLNRALRASFKTSIEIPDPKTLPTEHRLKKCTSNYDKYVMQNVMFMQSTLRKPRGRPKKVSKMVSIEVPAISPPFCSDNEEEKAATVLNVTRSRSGRIIKQKKGDNSFEYYDTLSQGSSEIERRDEETAWNEDKAGEKLKGRYKRKRPISSPLSYNNKAFPNTSAENEAKSDNKSEDFLVEVSEVEEGMSMPLITHHIEDDTCISVEPSRTVEPVNSAYACLTCFKSFSTESEYEMHTKEHREKETNESLPYADINDRLLVKDSLEKEMIQESENSGNKEHDTFSQNANSENSGSSPENKDMYSCSDCDLTFKSRSDFTKHLHGPSRQCTYCGKKYSSHINLQSHIKKYHKETDWMKFKCAVCDKNFGFLKALERHMKEHTPNQKFCCEQCGKVFKNLTNLKNHISLHTRELVFECSYCSKQYYNKYSYEKHLKTHNSTPQYFCSHCESAFVDRRQWEKHKERHEISGNHGRSKNYKCNNCGDVKTSSDLNIVGITDTGHHKTCIVCGKGLYKKYRFIVAGASLKAVQDKVDRQREQCKLCGKYVLNLTRHIKSTHLVVEYVSCDLCGLVVTKASLASHKNRKHGISSPVPCDHCKQSFRNVMCLREHITKVRKKEDPSKNVCKYCKEVVSSDIWKEHMRKHKRKCSDCGSAHFSSHEEFLAHLDSCRRCSNCNLSTFESREDFLNHIEICSSGIDVITSSLDSTSEHEVVTSIFAIVDNNACEVCGMLCSDPELLAQHITESHPESLDGDPLTSDTSMIPEAMCFS</sequence>
<evidence type="ECO:0000313" key="10">
    <source>
        <dbReference type="EMBL" id="KAK7023563.1"/>
    </source>
</evidence>
<feature type="compositionally biased region" description="Polar residues" evidence="8">
    <location>
        <begin position="325"/>
        <end position="340"/>
    </location>
</feature>
<protein>
    <recommendedName>
        <fullName evidence="9">C2H2-type domain-containing protein</fullName>
    </recommendedName>
</protein>
<evidence type="ECO:0000256" key="1">
    <source>
        <dbReference type="ARBA" id="ARBA00004123"/>
    </source>
</evidence>
<dbReference type="SUPFAM" id="SSF57667">
    <property type="entry name" value="beta-beta-alpha zinc fingers"/>
    <property type="match status" value="4"/>
</dbReference>
<keyword evidence="2" id="KW-0479">Metal-binding</keyword>
<dbReference type="InterPro" id="IPR050888">
    <property type="entry name" value="ZnF_C2H2-type_TF"/>
</dbReference>
<dbReference type="PROSITE" id="PS50157">
    <property type="entry name" value="ZINC_FINGER_C2H2_2"/>
    <property type="match status" value="6"/>
</dbReference>
<dbReference type="Proteomes" id="UP001381693">
    <property type="component" value="Unassembled WGS sequence"/>
</dbReference>
<feature type="domain" description="C2H2-type" evidence="9">
    <location>
        <begin position="532"/>
        <end position="559"/>
    </location>
</feature>
<dbReference type="Gene3D" id="3.30.160.60">
    <property type="entry name" value="Classic Zinc Finger"/>
    <property type="match status" value="4"/>
</dbReference>
<dbReference type="EMBL" id="JAXCGZ010022805">
    <property type="protein sequence ID" value="KAK7023563.1"/>
    <property type="molecule type" value="Genomic_DNA"/>
</dbReference>
<dbReference type="AlphaFoldDB" id="A0AAN8WAU0"/>
<feature type="domain" description="C2H2-type" evidence="9">
    <location>
        <begin position="560"/>
        <end position="587"/>
    </location>
</feature>
<dbReference type="GO" id="GO:0008270">
    <property type="term" value="F:zinc ion binding"/>
    <property type="evidence" value="ECO:0007669"/>
    <property type="project" value="UniProtKB-KW"/>
</dbReference>
<gene>
    <name evidence="10" type="ORF">SK128_006430</name>
</gene>
<dbReference type="PROSITE" id="PS00028">
    <property type="entry name" value="ZINC_FINGER_C2H2_1"/>
    <property type="match status" value="7"/>
</dbReference>
<dbReference type="InterPro" id="IPR013087">
    <property type="entry name" value="Znf_C2H2_type"/>
</dbReference>
<feature type="compositionally biased region" description="Polar residues" evidence="8">
    <location>
        <begin position="458"/>
        <end position="471"/>
    </location>
</feature>
<reference evidence="10 11" key="1">
    <citation type="submission" date="2023-11" db="EMBL/GenBank/DDBJ databases">
        <title>Halocaridina rubra genome assembly.</title>
        <authorList>
            <person name="Smith C."/>
        </authorList>
    </citation>
    <scope>NUCLEOTIDE SEQUENCE [LARGE SCALE GENOMIC DNA]</scope>
    <source>
        <strain evidence="10">EP-1</strain>
        <tissue evidence="10">Whole</tissue>
    </source>
</reference>
<evidence type="ECO:0000256" key="8">
    <source>
        <dbReference type="SAM" id="MobiDB-lite"/>
    </source>
</evidence>
<comment type="caution">
    <text evidence="10">The sequence shown here is derived from an EMBL/GenBank/DDBJ whole genome shotgun (WGS) entry which is preliminary data.</text>
</comment>
<feature type="domain" description="C2H2-type" evidence="9">
    <location>
        <begin position="588"/>
        <end position="615"/>
    </location>
</feature>
<evidence type="ECO:0000256" key="7">
    <source>
        <dbReference type="PROSITE-ProRule" id="PRU00042"/>
    </source>
</evidence>
<evidence type="ECO:0000256" key="6">
    <source>
        <dbReference type="ARBA" id="ARBA00023242"/>
    </source>
</evidence>
<name>A0AAN8WAU0_HALRR</name>
<comment type="subcellular location">
    <subcellularLocation>
        <location evidence="1">Nucleus</location>
    </subcellularLocation>
</comment>